<accession>A0AAU6WL97</accession>
<organism evidence="1 2">
    <name type="scientific">Chryseobacterium endophyticum</name>
    <dbReference type="NCBI Taxonomy" id="1854762"/>
    <lineage>
        <taxon>Bacteria</taxon>
        <taxon>Pseudomonadati</taxon>
        <taxon>Bacteroidota</taxon>
        <taxon>Flavobacteriia</taxon>
        <taxon>Flavobacteriales</taxon>
        <taxon>Weeksellaceae</taxon>
        <taxon>Chryseobacterium group</taxon>
        <taxon>Chryseobacterium</taxon>
    </lineage>
</organism>
<reference evidence="1 2" key="1">
    <citation type="submission" date="2024-04" db="EMBL/GenBank/DDBJ databases">
        <title>Genome sequencing and assembly of rice foliar adapted Chryseobacterium endophyticum OsEnb-ALM-A6.</title>
        <authorList>
            <person name="Kumar S."/>
            <person name="Javed M."/>
            <person name="Chouhan V."/>
            <person name="Charishma K."/>
            <person name="Patel A."/>
            <person name="Kumar M."/>
            <person name="Sahu K.P."/>
            <person name="Kumar A."/>
        </authorList>
    </citation>
    <scope>NUCLEOTIDE SEQUENCE [LARGE SCALE GENOMIC DNA]</scope>
    <source>
        <strain evidence="1 2">OsEnb-ALM-A6</strain>
    </source>
</reference>
<sequence length="204" mass="23448">MGPPYYFVEVLRNGNKIWSGRTYGGEIFNKNIISAKYHKLILVKWYSLDSNNEVVVEIDLATGIEKVLTKEARYHYAGHFDSFDGIFYAATGKDLICENFETKEKFFLNKTLNKSIDNVISWGLSPMRNTIIVVTGDETHNVILFNLKNKLIVSTATMEHNLSSDGRINCFLDKENEKVVFKLSDYEKQEEGNRSLECYKSLSF</sequence>
<evidence type="ECO:0008006" key="3">
    <source>
        <dbReference type="Google" id="ProtNLM"/>
    </source>
</evidence>
<gene>
    <name evidence="1" type="ORF">AAFP95_15935</name>
</gene>
<name>A0AAU6WL97_9FLAO</name>
<evidence type="ECO:0000313" key="2">
    <source>
        <dbReference type="Proteomes" id="UP001463665"/>
    </source>
</evidence>
<dbReference type="RefSeq" id="WP_345765793.1">
    <property type="nucleotide sequence ID" value="NZ_CP154834.1"/>
</dbReference>
<dbReference type="Proteomes" id="UP001463665">
    <property type="component" value="Chromosome"/>
</dbReference>
<dbReference type="SUPFAM" id="SSF63825">
    <property type="entry name" value="YWTD domain"/>
    <property type="match status" value="1"/>
</dbReference>
<proteinExistence type="predicted"/>
<evidence type="ECO:0000313" key="1">
    <source>
        <dbReference type="EMBL" id="XAO73254.1"/>
    </source>
</evidence>
<dbReference type="EMBL" id="CP154834">
    <property type="protein sequence ID" value="XAO73254.1"/>
    <property type="molecule type" value="Genomic_DNA"/>
</dbReference>
<dbReference type="AlphaFoldDB" id="A0AAU6WL97"/>
<keyword evidence="2" id="KW-1185">Reference proteome</keyword>
<protein>
    <recommendedName>
        <fullName evidence="3">WD40 repeat domain-containing protein</fullName>
    </recommendedName>
</protein>